<comment type="caution">
    <text evidence="2">The sequence shown here is derived from an EMBL/GenBank/DDBJ whole genome shotgun (WGS) entry which is preliminary data.</text>
</comment>
<evidence type="ECO:0000313" key="3">
    <source>
        <dbReference type="Proteomes" id="UP000037727"/>
    </source>
</evidence>
<dbReference type="PANTHER" id="PTHR35870:SF1">
    <property type="entry name" value="PROTEIN, PUTATIVE (AFU_ORTHOLOGUE AFUA_5G03330)-RELATED"/>
    <property type="match status" value="1"/>
</dbReference>
<organism evidence="2 3">
    <name type="scientific">Photorhabdus heterorhabditis</name>
    <dbReference type="NCBI Taxonomy" id="880156"/>
    <lineage>
        <taxon>Bacteria</taxon>
        <taxon>Pseudomonadati</taxon>
        <taxon>Pseudomonadota</taxon>
        <taxon>Gammaproteobacteria</taxon>
        <taxon>Enterobacterales</taxon>
        <taxon>Morganellaceae</taxon>
        <taxon>Photorhabdus</taxon>
    </lineage>
</organism>
<evidence type="ECO:0008006" key="4">
    <source>
        <dbReference type="Google" id="ProtNLM"/>
    </source>
</evidence>
<dbReference type="Proteomes" id="UP000037727">
    <property type="component" value="Unassembled WGS sequence"/>
</dbReference>
<dbReference type="InterPro" id="IPR025337">
    <property type="entry name" value="Questin_oxidase-like"/>
</dbReference>
<proteinExistence type="predicted"/>
<keyword evidence="3" id="KW-1185">Reference proteome</keyword>
<reference evidence="2 3" key="1">
    <citation type="submission" date="2015-09" db="EMBL/GenBank/DDBJ databases">
        <title>Draft genome sequence and assembly of Photorhabdus sp. VMG, a bacterial symbiont associated with Heterorhabditis zealandica.</title>
        <authorList>
            <person name="Naidoo S."/>
            <person name="Featherston J."/>
            <person name="Mothupi B."/>
            <person name="Gray V.M."/>
        </authorList>
    </citation>
    <scope>NUCLEOTIDE SEQUENCE [LARGE SCALE GENOMIC DNA]</scope>
    <source>
        <strain evidence="2 3">VMG</strain>
    </source>
</reference>
<gene>
    <name evidence="2" type="ORF">AM629_04390</name>
</gene>
<evidence type="ECO:0000256" key="1">
    <source>
        <dbReference type="ARBA" id="ARBA00023002"/>
    </source>
</evidence>
<evidence type="ECO:0000313" key="2">
    <source>
        <dbReference type="EMBL" id="KOY63155.1"/>
    </source>
</evidence>
<protein>
    <recommendedName>
        <fullName evidence="4">Questin oxidase family protein</fullName>
    </recommendedName>
</protein>
<dbReference type="RefSeq" id="WP_054476487.1">
    <property type="nucleotide sequence ID" value="NZ_CAWMRL010000007.1"/>
</dbReference>
<name>A0ABR5KFF3_9GAMM</name>
<dbReference type="EMBL" id="LJCS01000007">
    <property type="protein sequence ID" value="KOY63155.1"/>
    <property type="molecule type" value="Genomic_DNA"/>
</dbReference>
<keyword evidence="1" id="KW-0560">Oxidoreductase</keyword>
<sequence length="393" mass="45602">MINKLLNDRSYHIEFNGHLTNHVKHAVIALHGLGINASRIKDYYDNYAKSTPYGMGLEPPKTLKHVIDSTNWQHFLGKRTNYSSYCDYFEEEIKKKGIEQVLQEYMPTLLSGWAGALTHGTIHLGWALDIDHPWMIIEGLAYMAFSYVPCHSESAFIDSSLNDKNAFDSILRISTLWEKRKVELTDWVNSLIDNEELADTDLIHPELKRSSLQYRIARILMQGHPEIYRLPVWIETQNVEESWAQLFYVVTLIYLAKPGDFLLLHLVTSLFAMKKIASRLPADESKNIIKCYWVGMLCILFSTTDLSKPAKFSALNQAYSFRQDEMTYPVWEQEWSHIIARVLEEEEEHNPKLVYVMNQLWKEHGLTIYRAAASQFTSTPLLPHGFYENGYRS</sequence>
<dbReference type="PANTHER" id="PTHR35870">
    <property type="entry name" value="PROTEIN, PUTATIVE (AFU_ORTHOLOGUE AFUA_5G03330)-RELATED"/>
    <property type="match status" value="1"/>
</dbReference>
<dbReference type="Pfam" id="PF14027">
    <property type="entry name" value="Questin_oxidase"/>
    <property type="match status" value="1"/>
</dbReference>
<accession>A0ABR5KFF3</accession>